<dbReference type="InterPro" id="IPR003473">
    <property type="entry name" value="NadA"/>
</dbReference>
<dbReference type="GO" id="GO:0034628">
    <property type="term" value="P:'de novo' NAD+ biosynthetic process from L-aspartate"/>
    <property type="evidence" value="ECO:0007669"/>
    <property type="project" value="TreeGrafter"/>
</dbReference>
<evidence type="ECO:0000256" key="5">
    <source>
        <dbReference type="ARBA" id="ARBA00022642"/>
    </source>
</evidence>
<dbReference type="GO" id="GO:0051539">
    <property type="term" value="F:4 iron, 4 sulfur cluster binding"/>
    <property type="evidence" value="ECO:0007669"/>
    <property type="project" value="UniProtKB-KW"/>
</dbReference>
<dbReference type="EMBL" id="CP159373">
    <property type="protein sequence ID" value="XCN74679.1"/>
    <property type="molecule type" value="Genomic_DNA"/>
</dbReference>
<evidence type="ECO:0000256" key="4">
    <source>
        <dbReference type="ARBA" id="ARBA00022485"/>
    </source>
</evidence>
<evidence type="ECO:0000256" key="7">
    <source>
        <dbReference type="ARBA" id="ARBA00022723"/>
    </source>
</evidence>
<proteinExistence type="predicted"/>
<evidence type="ECO:0000256" key="9">
    <source>
        <dbReference type="ARBA" id="ARBA00023014"/>
    </source>
</evidence>
<dbReference type="GO" id="GO:0008987">
    <property type="term" value="F:quinolinate synthetase A activity"/>
    <property type="evidence" value="ECO:0007669"/>
    <property type="project" value="UniProtKB-UniRule"/>
</dbReference>
<name>A0AAU8LZN5_9BACT</name>
<gene>
    <name evidence="11" type="primary">nadA</name>
    <name evidence="11" type="ORF">Q3M24_08050</name>
</gene>
<dbReference type="AlphaFoldDB" id="A0AAU8LZN5"/>
<evidence type="ECO:0000313" key="11">
    <source>
        <dbReference type="EMBL" id="XCN74679.1"/>
    </source>
</evidence>
<keyword evidence="5" id="KW-0662">Pyridine nucleotide biosynthesis</keyword>
<dbReference type="NCBIfam" id="TIGR00550">
    <property type="entry name" value="nadA"/>
    <property type="match status" value="1"/>
</dbReference>
<dbReference type="Gene3D" id="3.40.50.10800">
    <property type="entry name" value="NadA-like"/>
    <property type="match status" value="3"/>
</dbReference>
<dbReference type="PANTHER" id="PTHR30573:SF0">
    <property type="entry name" value="QUINOLINATE SYNTHASE, CHLOROPLASTIC"/>
    <property type="match status" value="1"/>
</dbReference>
<keyword evidence="9" id="KW-0411">Iron-sulfur</keyword>
<dbReference type="KEGG" id="eaj:Q3M24_08050"/>
<keyword evidence="8" id="KW-0408">Iron</keyword>
<dbReference type="Pfam" id="PF02445">
    <property type="entry name" value="NadA"/>
    <property type="match status" value="1"/>
</dbReference>
<evidence type="ECO:0000256" key="8">
    <source>
        <dbReference type="ARBA" id="ARBA00023004"/>
    </source>
</evidence>
<keyword evidence="4" id="KW-0004">4Fe-4S</keyword>
<accession>A0AAU8LZN5</accession>
<evidence type="ECO:0000256" key="1">
    <source>
        <dbReference type="ARBA" id="ARBA00001966"/>
    </source>
</evidence>
<protein>
    <recommendedName>
        <fullName evidence="3 10">Quinolinate synthase</fullName>
        <ecNumber evidence="3 10">2.5.1.72</ecNumber>
    </recommendedName>
</protein>
<reference evidence="11" key="2">
    <citation type="submission" date="2024-06" db="EMBL/GenBank/DDBJ databases">
        <authorList>
            <person name="Plum-Jensen L.E."/>
            <person name="Schramm A."/>
            <person name="Marshall I.P.G."/>
        </authorList>
    </citation>
    <scope>NUCLEOTIDE SEQUENCE</scope>
    <source>
        <strain evidence="11">Rat1</strain>
    </source>
</reference>
<reference evidence="11" key="1">
    <citation type="journal article" date="2024" name="Syst. Appl. Microbiol.">
        <title>First single-strain enrichments of Electrothrix cable bacteria, description of E. aestuarii sp. nov. and E. rattekaaiensis sp. nov., and proposal of a cable bacteria taxonomy following the rules of the SeqCode.</title>
        <authorList>
            <person name="Plum-Jensen L.E."/>
            <person name="Schramm A."/>
            <person name="Marshall I.P.G."/>
        </authorList>
    </citation>
    <scope>NUCLEOTIDE SEQUENCE</scope>
    <source>
        <strain evidence="11">Rat1</strain>
    </source>
</reference>
<evidence type="ECO:0000256" key="6">
    <source>
        <dbReference type="ARBA" id="ARBA00022679"/>
    </source>
</evidence>
<dbReference type="SUPFAM" id="SSF142754">
    <property type="entry name" value="NadA-like"/>
    <property type="match status" value="1"/>
</dbReference>
<evidence type="ECO:0000256" key="2">
    <source>
        <dbReference type="ARBA" id="ARBA00005065"/>
    </source>
</evidence>
<dbReference type="NCBIfam" id="NF006883">
    <property type="entry name" value="PRK09375.2-4"/>
    <property type="match status" value="1"/>
</dbReference>
<dbReference type="GO" id="GO:0046872">
    <property type="term" value="F:metal ion binding"/>
    <property type="evidence" value="ECO:0007669"/>
    <property type="project" value="UniProtKB-KW"/>
</dbReference>
<organism evidence="11">
    <name type="scientific">Candidatus Electrothrix aestuarii</name>
    <dbReference type="NCBI Taxonomy" id="3062594"/>
    <lineage>
        <taxon>Bacteria</taxon>
        <taxon>Pseudomonadati</taxon>
        <taxon>Thermodesulfobacteriota</taxon>
        <taxon>Desulfobulbia</taxon>
        <taxon>Desulfobulbales</taxon>
        <taxon>Desulfobulbaceae</taxon>
        <taxon>Candidatus Electrothrix</taxon>
    </lineage>
</organism>
<comment type="cofactor">
    <cofactor evidence="1">
        <name>[4Fe-4S] cluster</name>
        <dbReference type="ChEBI" id="CHEBI:49883"/>
    </cofactor>
</comment>
<dbReference type="PANTHER" id="PTHR30573">
    <property type="entry name" value="QUINOLINATE SYNTHETASE A"/>
    <property type="match status" value="1"/>
</dbReference>
<keyword evidence="7" id="KW-0479">Metal-binding</keyword>
<dbReference type="EC" id="2.5.1.72" evidence="3 10"/>
<sequence>MSFAHQPDIGSLYQGMQEEELVERIAARKKELADNLLILSHHYQHDSIYQFADLTGDSLKLAADAAKIKDKQFLIFCGVHFMAEAADILSAEHQQVILPHLDAGCPMADMSTRGAVAAAWTELMEATGVAEEAITPVTYVNSSAAVKSFVGEKGGSSCTSSNAERVLDWALSRGKLVFFFPDQHLGRNASFALGLPEEQVVLWRRGEPLGGCSKEQLQQARVVLWDGYCEVHMRSFPEHVHSWRAQDPQAKIIVHPECRNEVLRLADMSGSTEAIISAVAASQAGSHWVIGTELNLVERLAKQHPDKSIHSLTPSCLCPTMSAVKPANLLWVLDNLAEGRVVNQIQVPEEIALQAKSCLDRMLSI</sequence>
<evidence type="ECO:0000256" key="10">
    <source>
        <dbReference type="NCBIfam" id="TIGR00550"/>
    </source>
</evidence>
<evidence type="ECO:0000256" key="3">
    <source>
        <dbReference type="ARBA" id="ARBA00012669"/>
    </source>
</evidence>
<dbReference type="GO" id="GO:0005829">
    <property type="term" value="C:cytosol"/>
    <property type="evidence" value="ECO:0007669"/>
    <property type="project" value="TreeGrafter"/>
</dbReference>
<keyword evidence="6 11" id="KW-0808">Transferase</keyword>
<dbReference type="InterPro" id="IPR036094">
    <property type="entry name" value="NadA_sf"/>
</dbReference>
<comment type="pathway">
    <text evidence="2">Cofactor biosynthesis; NAD(+) biosynthesis; quinolinate from iminoaspartate: step 1/1.</text>
</comment>